<dbReference type="Gene3D" id="2.60.120.650">
    <property type="entry name" value="Cupin"/>
    <property type="match status" value="1"/>
</dbReference>
<dbReference type="RefSeq" id="WP_090943545.1">
    <property type="nucleotide sequence ID" value="NZ_FNDJ01000023.1"/>
</dbReference>
<dbReference type="OrthoDB" id="9764016at2"/>
<dbReference type="AlphaFoldDB" id="A0A1G9HZ44"/>
<name>A0A1G9HZ44_9ACTN</name>
<proteinExistence type="predicted"/>
<evidence type="ECO:0000313" key="5">
    <source>
        <dbReference type="EMBL" id="SDL18267.1"/>
    </source>
</evidence>
<evidence type="ECO:0000256" key="2">
    <source>
        <dbReference type="ARBA" id="ARBA00022723"/>
    </source>
</evidence>
<reference evidence="5 6" key="1">
    <citation type="submission" date="2016-10" db="EMBL/GenBank/DDBJ databases">
        <authorList>
            <person name="de Groot N.N."/>
        </authorList>
    </citation>
    <scope>NUCLEOTIDE SEQUENCE [LARGE SCALE GENOMIC DNA]</scope>
    <source>
        <strain evidence="5 6">CGMCC 4.6533</strain>
    </source>
</reference>
<sequence>MTLSWENIVDALGGESVWRKSFGNELLAGRVPQGSWRASLGWGVIDHIMRTTTIEPLMIRLSSEPMAYPGTYISTRIDGGDIVHRNWRYGAMVEYLRSGATLVANRADRIHVGPARLREEFEYFADDPAWVNCYACWTTQSAFGRHADGHATVIFQAEGSKHWRIWEGSGPGARLIEEADMHAGDVWHIPRGWDHEATGIGPSLHWTFGLHASTPEDLARTALDAWSNRPRTEGTPDDGGELDSLMTALASDVHRAREVRSAQSLERREGLSLPWSVESVPYTGTRLRWAARFPPLVEAGDGLMAIESLGVRLRIDGRLAPWMNEWSAGRTTLRDDTAGIALTDAEIDQALDSLVRAGLLLVEQAR</sequence>
<evidence type="ECO:0000313" key="6">
    <source>
        <dbReference type="Proteomes" id="UP000199202"/>
    </source>
</evidence>
<organism evidence="5 6">
    <name type="scientific">Nonomuraea jiangxiensis</name>
    <dbReference type="NCBI Taxonomy" id="633440"/>
    <lineage>
        <taxon>Bacteria</taxon>
        <taxon>Bacillati</taxon>
        <taxon>Actinomycetota</taxon>
        <taxon>Actinomycetes</taxon>
        <taxon>Streptosporangiales</taxon>
        <taxon>Streptosporangiaceae</taxon>
        <taxon>Nonomuraea</taxon>
    </lineage>
</organism>
<keyword evidence="6" id="KW-1185">Reference proteome</keyword>
<protein>
    <submittedName>
        <fullName evidence="5">Cupin superfamily protein</fullName>
    </submittedName>
</protein>
<accession>A0A1G9HZ44</accession>
<feature type="domain" description="JmjC" evidence="4">
    <location>
        <begin position="117"/>
        <end position="217"/>
    </location>
</feature>
<keyword evidence="3" id="KW-0408">Iron</keyword>
<evidence type="ECO:0000259" key="4">
    <source>
        <dbReference type="Pfam" id="PF08007"/>
    </source>
</evidence>
<dbReference type="InterPro" id="IPR003347">
    <property type="entry name" value="JmjC_dom"/>
</dbReference>
<gene>
    <name evidence="5" type="ORF">SAMN05421869_12331</name>
</gene>
<dbReference type="Pfam" id="PF08007">
    <property type="entry name" value="JmjC_2"/>
    <property type="match status" value="1"/>
</dbReference>
<dbReference type="PANTHER" id="PTHR13096:SF8">
    <property type="entry name" value="RIBOSOMAL OXYGENASE 1"/>
    <property type="match status" value="1"/>
</dbReference>
<dbReference type="STRING" id="633440.SAMN05421869_12331"/>
<dbReference type="PANTHER" id="PTHR13096">
    <property type="entry name" value="MINA53 MYC INDUCED NUCLEAR ANTIGEN"/>
    <property type="match status" value="1"/>
</dbReference>
<keyword evidence="2" id="KW-0479">Metal-binding</keyword>
<dbReference type="SUPFAM" id="SSF51197">
    <property type="entry name" value="Clavaminate synthase-like"/>
    <property type="match status" value="1"/>
</dbReference>
<comment type="cofactor">
    <cofactor evidence="1">
        <name>Fe(2+)</name>
        <dbReference type="ChEBI" id="CHEBI:29033"/>
    </cofactor>
</comment>
<dbReference type="GO" id="GO:0046872">
    <property type="term" value="F:metal ion binding"/>
    <property type="evidence" value="ECO:0007669"/>
    <property type="project" value="UniProtKB-KW"/>
</dbReference>
<evidence type="ECO:0000256" key="1">
    <source>
        <dbReference type="ARBA" id="ARBA00001954"/>
    </source>
</evidence>
<dbReference type="Proteomes" id="UP000199202">
    <property type="component" value="Unassembled WGS sequence"/>
</dbReference>
<dbReference type="InterPro" id="IPR039994">
    <property type="entry name" value="NO66-like"/>
</dbReference>
<dbReference type="EMBL" id="FNDJ01000023">
    <property type="protein sequence ID" value="SDL18267.1"/>
    <property type="molecule type" value="Genomic_DNA"/>
</dbReference>
<evidence type="ECO:0000256" key="3">
    <source>
        <dbReference type="ARBA" id="ARBA00023004"/>
    </source>
</evidence>